<evidence type="ECO:0000313" key="2">
    <source>
        <dbReference type="Proteomes" id="UP000238916"/>
    </source>
</evidence>
<proteinExistence type="predicted"/>
<name>A0A2U3LYJ7_9FIRM</name>
<organism evidence="1 2">
    <name type="scientific">Candidatus Desulfosporosinus infrequens</name>
    <dbReference type="NCBI Taxonomy" id="2043169"/>
    <lineage>
        <taxon>Bacteria</taxon>
        <taxon>Bacillati</taxon>
        <taxon>Bacillota</taxon>
        <taxon>Clostridia</taxon>
        <taxon>Eubacteriales</taxon>
        <taxon>Desulfitobacteriaceae</taxon>
        <taxon>Desulfosporosinus</taxon>
    </lineage>
</organism>
<dbReference type="EMBL" id="OMOF01000971">
    <property type="protein sequence ID" value="SPF57015.1"/>
    <property type="molecule type" value="Genomic_DNA"/>
</dbReference>
<evidence type="ECO:0000313" key="1">
    <source>
        <dbReference type="EMBL" id="SPF57015.1"/>
    </source>
</evidence>
<dbReference type="Proteomes" id="UP000238916">
    <property type="component" value="Unassembled WGS sequence"/>
</dbReference>
<gene>
    <name evidence="1" type="ORF">SBF1_990017</name>
</gene>
<protein>
    <submittedName>
        <fullName evidence="1">Uncharacterized protein</fullName>
    </submittedName>
</protein>
<accession>A0A2U3LYJ7</accession>
<sequence>MMTINKNGFCWIGVVSYTTLVIHNLIARYVEAIWGRMQCLTK</sequence>
<dbReference type="AlphaFoldDB" id="A0A2U3LYJ7"/>
<reference evidence="2" key="1">
    <citation type="submission" date="2018-02" db="EMBL/GenBank/DDBJ databases">
        <authorList>
            <person name="Hausmann B."/>
        </authorList>
    </citation>
    <scope>NUCLEOTIDE SEQUENCE [LARGE SCALE GENOMIC DNA]</scope>
    <source>
        <strain evidence="2">Peat soil MAG SbF1</strain>
    </source>
</reference>